<reference evidence="1" key="1">
    <citation type="submission" date="2019-11" db="UniProtKB">
        <authorList>
            <consortium name="WormBaseParasite"/>
        </authorList>
    </citation>
    <scope>IDENTIFICATION</scope>
</reference>
<dbReference type="AlphaFoldDB" id="A0A5K3F5H9"/>
<dbReference type="Gene3D" id="3.40.50.300">
    <property type="entry name" value="P-loop containing nucleotide triphosphate hydrolases"/>
    <property type="match status" value="1"/>
</dbReference>
<sequence length="75" mass="8460">MMDLCSASQDSESNEKSIHELVRMSGKLLLLDRLLQKLVASGHKTLVFSQFTMVLDVIEDLLVARNLNWVRLDGS</sequence>
<dbReference type="InterPro" id="IPR027417">
    <property type="entry name" value="P-loop_NTPase"/>
</dbReference>
<evidence type="ECO:0000313" key="1">
    <source>
        <dbReference type="WBParaSite" id="MCU_005652-RA"/>
    </source>
</evidence>
<dbReference type="PANTHER" id="PTHR10799">
    <property type="entry name" value="SNF2/RAD54 HELICASE FAMILY"/>
    <property type="match status" value="1"/>
</dbReference>
<name>A0A5K3F5H9_MESCO</name>
<organism evidence="1">
    <name type="scientific">Mesocestoides corti</name>
    <name type="common">Flatworm</name>
    <dbReference type="NCBI Taxonomy" id="53468"/>
    <lineage>
        <taxon>Eukaryota</taxon>
        <taxon>Metazoa</taxon>
        <taxon>Spiralia</taxon>
        <taxon>Lophotrochozoa</taxon>
        <taxon>Platyhelminthes</taxon>
        <taxon>Cestoda</taxon>
        <taxon>Eucestoda</taxon>
        <taxon>Cyclophyllidea</taxon>
        <taxon>Mesocestoididae</taxon>
        <taxon>Mesocestoides</taxon>
    </lineage>
</organism>
<dbReference type="WBParaSite" id="MCU_005652-RA">
    <property type="protein sequence ID" value="MCU_005652-RA"/>
    <property type="gene ID" value="MCU_005652"/>
</dbReference>
<proteinExistence type="predicted"/>
<protein>
    <submittedName>
        <fullName evidence="1">Helicase C-terminal domain-containing protein</fullName>
    </submittedName>
</protein>
<dbReference type="SUPFAM" id="SSF52540">
    <property type="entry name" value="P-loop containing nucleoside triphosphate hydrolases"/>
    <property type="match status" value="1"/>
</dbReference>
<accession>A0A5K3F5H9</accession>